<keyword evidence="4" id="KW-0904">Protein phosphatase</keyword>
<evidence type="ECO:0000256" key="2">
    <source>
        <dbReference type="ARBA" id="ARBA00013064"/>
    </source>
</evidence>
<dbReference type="GO" id="GO:0005634">
    <property type="term" value="C:nucleus"/>
    <property type="evidence" value="ECO:0007669"/>
    <property type="project" value="TreeGrafter"/>
</dbReference>
<accession>A0AAV5RLN9</accession>
<dbReference type="PANTHER" id="PTHR45848:SF4">
    <property type="entry name" value="DUAL SPECIFICITY PROTEIN PHOSPHATASE 12"/>
    <property type="match status" value="1"/>
</dbReference>
<evidence type="ECO:0000313" key="8">
    <source>
        <dbReference type="EMBL" id="GMM52350.1"/>
    </source>
</evidence>
<evidence type="ECO:0000256" key="5">
    <source>
        <dbReference type="PIRSR" id="PIRSR000941-50"/>
    </source>
</evidence>
<dbReference type="InterPro" id="IPR016130">
    <property type="entry name" value="Tyr_Pase_AS"/>
</dbReference>
<dbReference type="InterPro" id="IPR029021">
    <property type="entry name" value="Prot-tyrosine_phosphatase-like"/>
</dbReference>
<comment type="caution">
    <text evidence="8">The sequence shown here is derived from an EMBL/GenBank/DDBJ whole genome shotgun (WGS) entry which is preliminary data.</text>
</comment>
<dbReference type="InterPro" id="IPR020422">
    <property type="entry name" value="TYR_PHOSPHATASE_DUAL_dom"/>
</dbReference>
<dbReference type="PROSITE" id="PS50054">
    <property type="entry name" value="TYR_PHOSPHATASE_DUAL"/>
    <property type="match status" value="1"/>
</dbReference>
<dbReference type="GO" id="GO:0004725">
    <property type="term" value="F:protein tyrosine phosphatase activity"/>
    <property type="evidence" value="ECO:0007669"/>
    <property type="project" value="UniProtKB-EC"/>
</dbReference>
<evidence type="ECO:0000256" key="4">
    <source>
        <dbReference type="ARBA" id="ARBA00022912"/>
    </source>
</evidence>
<protein>
    <recommendedName>
        <fullName evidence="2">protein-tyrosine-phosphatase</fullName>
        <ecNumber evidence="2">3.1.3.48</ecNumber>
    </recommendedName>
</protein>
<dbReference type="InterPro" id="IPR000387">
    <property type="entry name" value="Tyr_Pase_dom"/>
</dbReference>
<gene>
    <name evidence="8" type="ORF">DASB73_033130</name>
</gene>
<dbReference type="CDD" id="cd14498">
    <property type="entry name" value="DSP"/>
    <property type="match status" value="1"/>
</dbReference>
<dbReference type="EC" id="3.1.3.48" evidence="2"/>
<dbReference type="SUPFAM" id="SSF52799">
    <property type="entry name" value="(Phosphotyrosine protein) phosphatases II"/>
    <property type="match status" value="1"/>
</dbReference>
<dbReference type="InterPro" id="IPR000340">
    <property type="entry name" value="Dual-sp_phosphatase_cat-dom"/>
</dbReference>
<proteinExistence type="inferred from homology"/>
<comment type="similarity">
    <text evidence="1">Belongs to the protein-tyrosine phosphatase family. Non-receptor class dual specificity subfamily.</text>
</comment>
<dbReference type="EMBL" id="BTGC01000008">
    <property type="protein sequence ID" value="GMM52350.1"/>
    <property type="molecule type" value="Genomic_DNA"/>
</dbReference>
<dbReference type="Proteomes" id="UP001362899">
    <property type="component" value="Unassembled WGS sequence"/>
</dbReference>
<evidence type="ECO:0000259" key="6">
    <source>
        <dbReference type="PROSITE" id="PS50054"/>
    </source>
</evidence>
<organism evidence="8 9">
    <name type="scientific">Starmerella bacillaris</name>
    <name type="common">Yeast</name>
    <name type="synonym">Candida zemplinina</name>
    <dbReference type="NCBI Taxonomy" id="1247836"/>
    <lineage>
        <taxon>Eukaryota</taxon>
        <taxon>Fungi</taxon>
        <taxon>Dikarya</taxon>
        <taxon>Ascomycota</taxon>
        <taxon>Saccharomycotina</taxon>
        <taxon>Dipodascomycetes</taxon>
        <taxon>Dipodascales</taxon>
        <taxon>Trichomonascaceae</taxon>
        <taxon>Starmerella</taxon>
    </lineage>
</organism>
<evidence type="ECO:0000259" key="7">
    <source>
        <dbReference type="PROSITE" id="PS50056"/>
    </source>
</evidence>
<dbReference type="PROSITE" id="PS00383">
    <property type="entry name" value="TYR_PHOSPHATASE_1"/>
    <property type="match status" value="1"/>
</dbReference>
<keyword evidence="3" id="KW-0378">Hydrolase</keyword>
<dbReference type="PROSITE" id="PS50056">
    <property type="entry name" value="TYR_PHOSPHATASE_2"/>
    <property type="match status" value="1"/>
</dbReference>
<dbReference type="AlphaFoldDB" id="A0AAV5RLN9"/>
<evidence type="ECO:0000313" key="9">
    <source>
        <dbReference type="Proteomes" id="UP001362899"/>
    </source>
</evidence>
<dbReference type="PIRSF" id="PIRSF000941">
    <property type="entry name" value="DUSP12"/>
    <property type="match status" value="1"/>
</dbReference>
<reference evidence="8 9" key="1">
    <citation type="journal article" date="2023" name="Elife">
        <title>Identification of key yeast species and microbe-microbe interactions impacting larval growth of Drosophila in the wild.</title>
        <authorList>
            <person name="Mure A."/>
            <person name="Sugiura Y."/>
            <person name="Maeda R."/>
            <person name="Honda K."/>
            <person name="Sakurai N."/>
            <person name="Takahashi Y."/>
            <person name="Watada M."/>
            <person name="Katoh T."/>
            <person name="Gotoh A."/>
            <person name="Gotoh Y."/>
            <person name="Taniguchi I."/>
            <person name="Nakamura K."/>
            <person name="Hayashi T."/>
            <person name="Katayama T."/>
            <person name="Uemura T."/>
            <person name="Hattori Y."/>
        </authorList>
    </citation>
    <scope>NUCLEOTIDE SEQUENCE [LARGE SCALE GENOMIC DNA]</scope>
    <source>
        <strain evidence="8 9">SB-73</strain>
    </source>
</reference>
<dbReference type="GO" id="GO:0008138">
    <property type="term" value="F:protein tyrosine/serine/threonine phosphatase activity"/>
    <property type="evidence" value="ECO:0007669"/>
    <property type="project" value="InterPro"/>
</dbReference>
<evidence type="ECO:0000256" key="1">
    <source>
        <dbReference type="ARBA" id="ARBA00008601"/>
    </source>
</evidence>
<feature type="domain" description="Tyrosine-protein phosphatase" evidence="6">
    <location>
        <begin position="1"/>
        <end position="144"/>
    </location>
</feature>
<evidence type="ECO:0000256" key="3">
    <source>
        <dbReference type="ARBA" id="ARBA00022801"/>
    </source>
</evidence>
<dbReference type="PANTHER" id="PTHR45848">
    <property type="entry name" value="DUAL SPECIFICITY PROTEIN PHOSPHATASE 12 FAMILY MEMBER"/>
    <property type="match status" value="1"/>
</dbReference>
<keyword evidence="9" id="KW-1185">Reference proteome</keyword>
<sequence length="346" mass="39569">MDKVAESVYLGEYEVFSTPETLKGHGITHVLSLLNPSSSTDLRENYPAEYLTFQVNDVEDEDIVQYFQESFEYIHNAVENGGNVFVHCVSGVSRSAAFVCAYLMYLNKWTLPVALKEIEKSRPQIKINDGFLEQLEIYYLHGYQVNSDSKLYREWKLKQNSVNNIIYTKTEMAPFKLSWRNIIPHLVSKEIAQSAVSVIVNGTKFSITEFVPRDLNVADLKSVTVNTETNEYDVDLTQLQSVLQKAVQRVTQFRCRMCSAKLATSTSLVRHNIGTAGRCQHFFLEPVEWMRPELEKSALEGRFSCHSCNRKVGAYYWQGSRCSCGTWVTPAFKLSKDKVDEMVSRK</sequence>
<feature type="active site" description="Phosphocysteine intermediate" evidence="5">
    <location>
        <position position="88"/>
    </location>
</feature>
<name>A0AAV5RLN9_STABA</name>
<feature type="domain" description="Tyrosine specific protein phosphatases" evidence="7">
    <location>
        <begin position="61"/>
        <end position="125"/>
    </location>
</feature>
<dbReference type="SMART" id="SM00195">
    <property type="entry name" value="DSPc"/>
    <property type="match status" value="1"/>
</dbReference>
<dbReference type="Gene3D" id="3.90.190.10">
    <property type="entry name" value="Protein tyrosine phosphatase superfamily"/>
    <property type="match status" value="1"/>
</dbReference>
<dbReference type="Pfam" id="PF00782">
    <property type="entry name" value="DSPc"/>
    <property type="match status" value="1"/>
</dbReference>
<dbReference type="InterPro" id="IPR016278">
    <property type="entry name" value="DUSP12"/>
</dbReference>